<dbReference type="AlphaFoldDB" id="A0A1F5G480"/>
<organism evidence="1 2">
    <name type="scientific">Candidatus Curtissbacteria bacterium RBG_16_39_7</name>
    <dbReference type="NCBI Taxonomy" id="1797707"/>
    <lineage>
        <taxon>Bacteria</taxon>
        <taxon>Candidatus Curtissiibacteriota</taxon>
    </lineage>
</organism>
<comment type="caution">
    <text evidence="1">The sequence shown here is derived from an EMBL/GenBank/DDBJ whole genome shotgun (WGS) entry which is preliminary data.</text>
</comment>
<evidence type="ECO:0000313" key="2">
    <source>
        <dbReference type="Proteomes" id="UP000176628"/>
    </source>
</evidence>
<dbReference type="EMBL" id="MFAV01000012">
    <property type="protein sequence ID" value="OGD86657.1"/>
    <property type="molecule type" value="Genomic_DNA"/>
</dbReference>
<gene>
    <name evidence="1" type="ORF">A2Z23_01910</name>
</gene>
<sequence>MKEKISPNLRTEEAHWASFFKASFPSNRRLREVYSQIIVRRVKVVLFRTKSQGTENFEQVKNLYLANAKAINFITRDVGKDVHGKAFEKAQKEEVLRRFKKDCQVAERFFRAGLLRELIEIEEEEIQLLLQDPLKFRIINPQVTKLCKELERKEELITTVCKNGLTNN</sequence>
<name>A0A1F5G480_9BACT</name>
<protein>
    <submittedName>
        <fullName evidence="1">Uncharacterized protein</fullName>
    </submittedName>
</protein>
<evidence type="ECO:0000313" key="1">
    <source>
        <dbReference type="EMBL" id="OGD86657.1"/>
    </source>
</evidence>
<dbReference type="Proteomes" id="UP000176628">
    <property type="component" value="Unassembled WGS sequence"/>
</dbReference>
<proteinExistence type="predicted"/>
<reference evidence="1 2" key="1">
    <citation type="journal article" date="2016" name="Nat. Commun.">
        <title>Thousands of microbial genomes shed light on interconnected biogeochemical processes in an aquifer system.</title>
        <authorList>
            <person name="Anantharaman K."/>
            <person name="Brown C.T."/>
            <person name="Hug L.A."/>
            <person name="Sharon I."/>
            <person name="Castelle C.J."/>
            <person name="Probst A.J."/>
            <person name="Thomas B.C."/>
            <person name="Singh A."/>
            <person name="Wilkins M.J."/>
            <person name="Karaoz U."/>
            <person name="Brodie E.L."/>
            <person name="Williams K.H."/>
            <person name="Hubbard S.S."/>
            <person name="Banfield J.F."/>
        </authorList>
    </citation>
    <scope>NUCLEOTIDE SEQUENCE [LARGE SCALE GENOMIC DNA]</scope>
</reference>
<accession>A0A1F5G480</accession>